<keyword evidence="1" id="KW-0479">Metal-binding</keyword>
<dbReference type="AlphaFoldDB" id="A0A2X4ULJ9"/>
<dbReference type="InterPro" id="IPR036412">
    <property type="entry name" value="HAD-like_sf"/>
</dbReference>
<accession>A0A2X4ULJ9</accession>
<dbReference type="EMBL" id="LS483469">
    <property type="protein sequence ID" value="SQI35502.1"/>
    <property type="molecule type" value="Genomic_DNA"/>
</dbReference>
<dbReference type="Gene3D" id="3.40.50.1000">
    <property type="entry name" value="HAD superfamily/HAD-like"/>
    <property type="match status" value="1"/>
</dbReference>
<sequence>MPGAVQFARYVNSHQGTMFYVSNRKVSEYAATVANMQKLGFTGMSEKTVLLSSDTSNKQARFDAIKQAGYDIVVYAGDNLNDFGAATYHQDNAQRRAFVSDNQSKFGTEFIVLPNPLYGDWESGMARDYNKLTPEQKLQIRQRAIKAWNGQ</sequence>
<organism evidence="3 4">
    <name type="scientific">Serratia plymuthica</name>
    <dbReference type="NCBI Taxonomy" id="82996"/>
    <lineage>
        <taxon>Bacteria</taxon>
        <taxon>Pseudomonadati</taxon>
        <taxon>Pseudomonadota</taxon>
        <taxon>Gammaproteobacteria</taxon>
        <taxon>Enterobacterales</taxon>
        <taxon>Yersiniaceae</taxon>
        <taxon>Serratia</taxon>
    </lineage>
</organism>
<name>A0A2X4ULJ9_SERPL</name>
<dbReference type="Proteomes" id="UP000248897">
    <property type="component" value="Chromosome 1"/>
</dbReference>
<dbReference type="SUPFAM" id="SSF56784">
    <property type="entry name" value="HAD-like"/>
    <property type="match status" value="1"/>
</dbReference>
<evidence type="ECO:0000313" key="3">
    <source>
        <dbReference type="EMBL" id="SQI35502.1"/>
    </source>
</evidence>
<protein>
    <submittedName>
        <fullName evidence="3">Outer membrane protein P4</fullName>
    </submittedName>
</protein>
<proteinExistence type="predicted"/>
<dbReference type="STRING" id="82996.ADP72_03460"/>
<evidence type="ECO:0000256" key="2">
    <source>
        <dbReference type="ARBA" id="ARBA00022729"/>
    </source>
</evidence>
<reference evidence="3 4" key="1">
    <citation type="submission" date="2018-06" db="EMBL/GenBank/DDBJ databases">
        <authorList>
            <consortium name="Pathogen Informatics"/>
            <person name="Doyle S."/>
        </authorList>
    </citation>
    <scope>NUCLEOTIDE SEQUENCE [LARGE SCALE GENOMIC DNA]</scope>
    <source>
        <strain evidence="3 4">NCTC12961</strain>
    </source>
</reference>
<dbReference type="Pfam" id="PF03767">
    <property type="entry name" value="Acid_phosphat_B"/>
    <property type="match status" value="1"/>
</dbReference>
<dbReference type="InterPro" id="IPR005519">
    <property type="entry name" value="Acid_phosphat_B-like"/>
</dbReference>
<gene>
    <name evidence="3" type="primary">hel</name>
    <name evidence="3" type="ORF">NCTC12961_01838</name>
</gene>
<dbReference type="InterPro" id="IPR023214">
    <property type="entry name" value="HAD_sf"/>
</dbReference>
<evidence type="ECO:0000256" key="1">
    <source>
        <dbReference type="ARBA" id="ARBA00022723"/>
    </source>
</evidence>
<evidence type="ECO:0000313" key="4">
    <source>
        <dbReference type="Proteomes" id="UP000248897"/>
    </source>
</evidence>
<keyword evidence="2" id="KW-0732">Signal</keyword>
<dbReference type="GO" id="GO:0046872">
    <property type="term" value="F:metal ion binding"/>
    <property type="evidence" value="ECO:0007669"/>
    <property type="project" value="UniProtKB-KW"/>
</dbReference>